<dbReference type="PANTHER" id="PTHR43651:SF3">
    <property type="entry name" value="1,4-ALPHA-GLUCAN-BRANCHING ENZYME"/>
    <property type="match status" value="1"/>
</dbReference>
<dbReference type="PATRIC" id="fig|1423769.4.peg.3108"/>
<dbReference type="InterPro" id="IPR044143">
    <property type="entry name" value="GlgB_N_E_set_prok"/>
</dbReference>
<dbReference type="InterPro" id="IPR013780">
    <property type="entry name" value="Glyco_hydro_b"/>
</dbReference>
<dbReference type="Pfam" id="PF02922">
    <property type="entry name" value="CBM_48"/>
    <property type="match status" value="1"/>
</dbReference>
<comment type="function">
    <text evidence="2">Catalyzes the formation of the alpha-1,6-glucosidic linkages in glycogen by scission of a 1,4-alpha-linked oligosaccharide from growing alpha-1,4-glucan chains and the subsequent attachment of the oligosaccharide to the alpha-1,6 position.</text>
</comment>
<dbReference type="GO" id="GO:0005978">
    <property type="term" value="P:glycogen biosynthetic process"/>
    <property type="evidence" value="ECO:0007669"/>
    <property type="project" value="UniProtKB-UniRule"/>
</dbReference>
<dbReference type="Gene3D" id="3.20.20.80">
    <property type="entry name" value="Glycosidases"/>
    <property type="match status" value="1"/>
</dbReference>
<dbReference type="InterPro" id="IPR006047">
    <property type="entry name" value="GH13_cat_dom"/>
</dbReference>
<dbReference type="PIRSF" id="PIRSF000463">
    <property type="entry name" value="GlgB"/>
    <property type="match status" value="1"/>
</dbReference>
<dbReference type="Pfam" id="PF00128">
    <property type="entry name" value="Alpha-amylase"/>
    <property type="match status" value="2"/>
</dbReference>
<dbReference type="GO" id="GO:0043169">
    <property type="term" value="F:cation binding"/>
    <property type="evidence" value="ECO:0007669"/>
    <property type="project" value="InterPro"/>
</dbReference>
<feature type="domain" description="Glycosyl hydrolase family 13 catalytic" evidence="13">
    <location>
        <begin position="144"/>
        <end position="503"/>
    </location>
</feature>
<evidence type="ECO:0000259" key="13">
    <source>
        <dbReference type="SMART" id="SM00642"/>
    </source>
</evidence>
<evidence type="ECO:0000256" key="8">
    <source>
        <dbReference type="ARBA" id="ARBA00022679"/>
    </source>
</evidence>
<dbReference type="CDD" id="cd11322">
    <property type="entry name" value="AmyAc_Glg_BE"/>
    <property type="match status" value="1"/>
</dbReference>
<evidence type="ECO:0000256" key="1">
    <source>
        <dbReference type="ARBA" id="ARBA00000826"/>
    </source>
</evidence>
<dbReference type="SUPFAM" id="SSF51445">
    <property type="entry name" value="(Trans)glycosidases"/>
    <property type="match status" value="1"/>
</dbReference>
<reference evidence="14 15" key="1">
    <citation type="journal article" date="2015" name="Genome Announc.">
        <title>Expanding the biotechnology potential of lactobacilli through comparative genomics of 213 strains and associated genera.</title>
        <authorList>
            <person name="Sun Z."/>
            <person name="Harris H.M."/>
            <person name="McCann A."/>
            <person name="Guo C."/>
            <person name="Argimon S."/>
            <person name="Zhang W."/>
            <person name="Yang X."/>
            <person name="Jeffery I.B."/>
            <person name="Cooney J.C."/>
            <person name="Kagawa T.F."/>
            <person name="Liu W."/>
            <person name="Song Y."/>
            <person name="Salvetti E."/>
            <person name="Wrobel A."/>
            <person name="Rasinkangas P."/>
            <person name="Parkhill J."/>
            <person name="Rea M.C."/>
            <person name="O'Sullivan O."/>
            <person name="Ritari J."/>
            <person name="Douillard F.P."/>
            <person name="Paul Ross R."/>
            <person name="Yang R."/>
            <person name="Briner A.E."/>
            <person name="Felis G.E."/>
            <person name="de Vos W.M."/>
            <person name="Barrangou R."/>
            <person name="Klaenhammer T.R."/>
            <person name="Caufield P.W."/>
            <person name="Cui Y."/>
            <person name="Zhang H."/>
            <person name="O'Toole P.W."/>
        </authorList>
    </citation>
    <scope>NUCLEOTIDE SEQUENCE [LARGE SCALE GENOMIC DNA]</scope>
    <source>
        <strain evidence="14 15">DSM 13343</strain>
    </source>
</reference>
<dbReference type="NCBIfam" id="TIGR01515">
    <property type="entry name" value="branching_enzym"/>
    <property type="match status" value="1"/>
</dbReference>
<evidence type="ECO:0000256" key="3">
    <source>
        <dbReference type="ARBA" id="ARBA00004964"/>
    </source>
</evidence>
<dbReference type="SUPFAM" id="SSF81296">
    <property type="entry name" value="E set domains"/>
    <property type="match status" value="1"/>
</dbReference>
<comment type="pathway">
    <text evidence="3">Glycan biosynthesis; glycogen biosynthesis.</text>
</comment>
<dbReference type="Gene3D" id="2.60.40.10">
    <property type="entry name" value="Immunoglobulins"/>
    <property type="match status" value="1"/>
</dbReference>
<dbReference type="InterPro" id="IPR006048">
    <property type="entry name" value="A-amylase/branching_C"/>
</dbReference>
<feature type="active site" description="Nucleophile" evidence="12">
    <location>
        <position position="301"/>
    </location>
</feature>
<keyword evidence="8" id="KW-0808">Transferase</keyword>
<evidence type="ECO:0000256" key="6">
    <source>
        <dbReference type="ARBA" id="ARBA00022600"/>
    </source>
</evidence>
<evidence type="ECO:0000256" key="12">
    <source>
        <dbReference type="PIRSR" id="PIRSR000463-1"/>
    </source>
</evidence>
<dbReference type="InterPro" id="IPR014756">
    <property type="entry name" value="Ig_E-set"/>
</dbReference>
<dbReference type="AlphaFoldDB" id="A0A0R1R4G0"/>
<keyword evidence="6" id="KW-0321">Glycogen metabolism</keyword>
<evidence type="ECO:0000256" key="5">
    <source>
        <dbReference type="ARBA" id="ARBA00012541"/>
    </source>
</evidence>
<sequence>MDETTSPWLYLFGRGEDYQSYRRFGAHLVSPGVWQFLVWAPHAAGVAVVGDFSDWEPVALTPIGETGCWQGQHAGDVGQLYKFHITTQAGEVIEKIDPYAFAFEKKPGTAAKLCDLPKHEWHDAAWQDLQKQQPIYSRPLNIYEMHLGSFQRHEDGSYLSYQELAKLVIPYVKQMGYTHIELMPLMEHLLDASWGYQLMGYFAATSRFGAPEDFLAFVDAAHKAGLGVIMDWVPGHFIRNTDTLAQFDGTPTFEYQDPHRADNVRWGTWNFDLGKTQVQSFLISSAMYWLDHCHLDGLRVDAVSNMLYMDYDAGKENDRNVNGGRDNLEGQAFLKKLNTSVFAAHPEALMIAEESSAFPKVSAPIDMGGLGFNYKWNMGWMNDTLKYFEMDPYARRDHLNLLTFSWVYTYDEQFILPFSHDEVVHGKKSLMHKMPGDRYNQFANLRVMFVWFMTHPGKKLLFMGSEWGQFLEWRDYSALEWVDLDDPMNAAMQQFTKTLNKLYKKRPSLWVNDHDPSGMQVTKGDGPEQLAYIRKGETADDFTIVVLNLMPEEIQNYPIAVPASGDYEIVLNTESYHFGGTWRRLQRTLHTTGEPMDGQPDQVRVVLPAMSALLIAPKKIRREPHEH</sequence>
<dbReference type="InterPro" id="IPR013783">
    <property type="entry name" value="Ig-like_fold"/>
</dbReference>
<dbReference type="InterPro" id="IPR004193">
    <property type="entry name" value="Glyco_hydro_13_N"/>
</dbReference>
<dbReference type="CDD" id="cd02855">
    <property type="entry name" value="E_set_GBE_prok_N"/>
    <property type="match status" value="1"/>
</dbReference>
<evidence type="ECO:0000256" key="4">
    <source>
        <dbReference type="ARBA" id="ARBA00009000"/>
    </source>
</evidence>
<dbReference type="Gene3D" id="2.60.40.1180">
    <property type="entry name" value="Golgi alpha-mannosidase II"/>
    <property type="match status" value="1"/>
</dbReference>
<evidence type="ECO:0000256" key="2">
    <source>
        <dbReference type="ARBA" id="ARBA00002953"/>
    </source>
</evidence>
<dbReference type="RefSeq" id="WP_056962591.1">
    <property type="nucleotide sequence ID" value="NZ_AZEU01000054.1"/>
</dbReference>
<gene>
    <name evidence="14" type="ORF">FD01_GL002882</name>
</gene>
<dbReference type="InterPro" id="IPR037439">
    <property type="entry name" value="Branching_enzy"/>
</dbReference>
<name>A0A0R1R4G0_9LACO</name>
<evidence type="ECO:0000313" key="14">
    <source>
        <dbReference type="EMBL" id="KRL51958.1"/>
    </source>
</evidence>
<dbReference type="Proteomes" id="UP000051790">
    <property type="component" value="Unassembled WGS sequence"/>
</dbReference>
<dbReference type="UniPathway" id="UPA00164"/>
<comment type="similarity">
    <text evidence="4">Belongs to the glycosyl hydrolase 13 family. GlgB subfamily.</text>
</comment>
<dbReference type="GO" id="GO:0003844">
    <property type="term" value="F:1,4-alpha-glucan branching enzyme activity"/>
    <property type="evidence" value="ECO:0007669"/>
    <property type="project" value="UniProtKB-UniRule"/>
</dbReference>
<evidence type="ECO:0000313" key="15">
    <source>
        <dbReference type="Proteomes" id="UP000051790"/>
    </source>
</evidence>
<keyword evidence="10" id="KW-0119">Carbohydrate metabolism</keyword>
<evidence type="ECO:0000256" key="11">
    <source>
        <dbReference type="NCBIfam" id="TIGR01515"/>
    </source>
</evidence>
<comment type="caution">
    <text evidence="14">The sequence shown here is derived from an EMBL/GenBank/DDBJ whole genome shotgun (WGS) entry which is preliminary data.</text>
</comment>
<dbReference type="OrthoDB" id="9800174at2"/>
<organism evidence="14 15">
    <name type="scientific">Lacticaseibacillus manihotivorans DSM 13343 = JCM 12514</name>
    <dbReference type="NCBI Taxonomy" id="1423769"/>
    <lineage>
        <taxon>Bacteria</taxon>
        <taxon>Bacillati</taxon>
        <taxon>Bacillota</taxon>
        <taxon>Bacilli</taxon>
        <taxon>Lactobacillales</taxon>
        <taxon>Lactobacillaceae</taxon>
        <taxon>Lacticaseibacillus</taxon>
    </lineage>
</organism>
<dbReference type="InterPro" id="IPR006407">
    <property type="entry name" value="GlgB"/>
</dbReference>
<dbReference type="EMBL" id="AZEU01000054">
    <property type="protein sequence ID" value="KRL51958.1"/>
    <property type="molecule type" value="Genomic_DNA"/>
</dbReference>
<keyword evidence="15" id="KW-1185">Reference proteome</keyword>
<dbReference type="SUPFAM" id="SSF51011">
    <property type="entry name" value="Glycosyl hydrolase domain"/>
    <property type="match status" value="1"/>
</dbReference>
<dbReference type="NCBIfam" id="NF008967">
    <property type="entry name" value="PRK12313.1"/>
    <property type="match status" value="1"/>
</dbReference>
<dbReference type="EC" id="2.4.1.18" evidence="5 11"/>
<feature type="active site" description="Proton donor" evidence="12">
    <location>
        <position position="353"/>
    </location>
</feature>
<dbReference type="InterPro" id="IPR017853">
    <property type="entry name" value="GH"/>
</dbReference>
<dbReference type="PANTHER" id="PTHR43651">
    <property type="entry name" value="1,4-ALPHA-GLUCAN-BRANCHING ENZYME"/>
    <property type="match status" value="1"/>
</dbReference>
<keyword evidence="7" id="KW-0328">Glycosyltransferase</keyword>
<dbReference type="GO" id="GO:0005829">
    <property type="term" value="C:cytosol"/>
    <property type="evidence" value="ECO:0007669"/>
    <property type="project" value="TreeGrafter"/>
</dbReference>
<evidence type="ECO:0000256" key="7">
    <source>
        <dbReference type="ARBA" id="ARBA00022676"/>
    </source>
</evidence>
<comment type="catalytic activity">
    <reaction evidence="1">
        <text>Transfers a segment of a (1-&gt;4)-alpha-D-glucan chain to a primary hydroxy group in a similar glucan chain.</text>
        <dbReference type="EC" id="2.4.1.18"/>
    </reaction>
</comment>
<evidence type="ECO:0000256" key="10">
    <source>
        <dbReference type="ARBA" id="ARBA00023277"/>
    </source>
</evidence>
<dbReference type="GO" id="GO:0004553">
    <property type="term" value="F:hydrolase activity, hydrolyzing O-glycosyl compounds"/>
    <property type="evidence" value="ECO:0007669"/>
    <property type="project" value="InterPro"/>
</dbReference>
<keyword evidence="9" id="KW-0320">Glycogen biosynthesis</keyword>
<accession>A0A0R1R4G0</accession>
<dbReference type="Pfam" id="PF02806">
    <property type="entry name" value="Alpha-amylase_C"/>
    <property type="match status" value="1"/>
</dbReference>
<dbReference type="FunFam" id="3.20.20.80:FF:000003">
    <property type="entry name" value="1,4-alpha-glucan branching enzyme GlgB"/>
    <property type="match status" value="1"/>
</dbReference>
<protein>
    <recommendedName>
        <fullName evidence="5 11">1,4-alpha-glucan branching enzyme</fullName>
        <ecNumber evidence="5 11">2.4.1.18</ecNumber>
    </recommendedName>
</protein>
<dbReference type="SMART" id="SM00642">
    <property type="entry name" value="Aamy"/>
    <property type="match status" value="1"/>
</dbReference>
<evidence type="ECO:0000256" key="9">
    <source>
        <dbReference type="ARBA" id="ARBA00023056"/>
    </source>
</evidence>
<proteinExistence type="inferred from homology"/>